<dbReference type="Gene3D" id="3.90.550.10">
    <property type="entry name" value="Spore Coat Polysaccharide Biosynthesis Protein SpsA, Chain A"/>
    <property type="match status" value="1"/>
</dbReference>
<accession>A0A9D1W0I2</accession>
<evidence type="ECO:0000256" key="3">
    <source>
        <dbReference type="ARBA" id="ARBA00022679"/>
    </source>
</evidence>
<name>A0A9D1W0I2_9FIRM</name>
<evidence type="ECO:0000256" key="1">
    <source>
        <dbReference type="ARBA" id="ARBA00006739"/>
    </source>
</evidence>
<keyword evidence="5" id="KW-0812">Transmembrane</keyword>
<reference evidence="6" key="2">
    <citation type="submission" date="2021-04" db="EMBL/GenBank/DDBJ databases">
        <authorList>
            <person name="Gilroy R."/>
        </authorList>
    </citation>
    <scope>NUCLEOTIDE SEQUENCE</scope>
    <source>
        <strain evidence="6">2189</strain>
    </source>
</reference>
<keyword evidence="3" id="KW-0808">Transferase</keyword>
<dbReference type="CDD" id="cd06438">
    <property type="entry name" value="EpsO_like"/>
    <property type="match status" value="1"/>
</dbReference>
<protein>
    <submittedName>
        <fullName evidence="6">Glycosyltransferase family 2 protein</fullName>
    </submittedName>
</protein>
<gene>
    <name evidence="6" type="ORF">H9851_03895</name>
</gene>
<dbReference type="InterPro" id="IPR029044">
    <property type="entry name" value="Nucleotide-diphossugar_trans"/>
</dbReference>
<organism evidence="6 7">
    <name type="scientific">Candidatus Borkfalkia faecavium</name>
    <dbReference type="NCBI Taxonomy" id="2838508"/>
    <lineage>
        <taxon>Bacteria</taxon>
        <taxon>Bacillati</taxon>
        <taxon>Bacillota</taxon>
        <taxon>Clostridia</taxon>
        <taxon>Christensenellales</taxon>
        <taxon>Christensenellaceae</taxon>
        <taxon>Candidatus Borkfalkia</taxon>
    </lineage>
</organism>
<dbReference type="GO" id="GO:0016757">
    <property type="term" value="F:glycosyltransferase activity"/>
    <property type="evidence" value="ECO:0007669"/>
    <property type="project" value="UniProtKB-KW"/>
</dbReference>
<dbReference type="Pfam" id="PF13641">
    <property type="entry name" value="Glyco_tranf_2_3"/>
    <property type="match status" value="1"/>
</dbReference>
<evidence type="ECO:0000256" key="2">
    <source>
        <dbReference type="ARBA" id="ARBA00022676"/>
    </source>
</evidence>
<proteinExistence type="inferred from homology"/>
<dbReference type="Proteomes" id="UP000886847">
    <property type="component" value="Unassembled WGS sequence"/>
</dbReference>
<keyword evidence="2" id="KW-0328">Glycosyltransferase</keyword>
<evidence type="ECO:0000313" key="6">
    <source>
        <dbReference type="EMBL" id="HIX50405.1"/>
    </source>
</evidence>
<reference evidence="6" key="1">
    <citation type="journal article" date="2021" name="PeerJ">
        <title>Extensive microbial diversity within the chicken gut microbiome revealed by metagenomics and culture.</title>
        <authorList>
            <person name="Gilroy R."/>
            <person name="Ravi A."/>
            <person name="Getino M."/>
            <person name="Pursley I."/>
            <person name="Horton D.L."/>
            <person name="Alikhan N.F."/>
            <person name="Baker D."/>
            <person name="Gharbi K."/>
            <person name="Hall N."/>
            <person name="Watson M."/>
            <person name="Adriaenssens E.M."/>
            <person name="Foster-Nyarko E."/>
            <person name="Jarju S."/>
            <person name="Secka A."/>
            <person name="Antonio M."/>
            <person name="Oren A."/>
            <person name="Chaudhuri R.R."/>
            <person name="La Ragione R."/>
            <person name="Hildebrand F."/>
            <person name="Pallen M.J."/>
        </authorList>
    </citation>
    <scope>NUCLEOTIDE SEQUENCE</scope>
    <source>
        <strain evidence="6">2189</strain>
    </source>
</reference>
<comment type="similarity">
    <text evidence="1">Belongs to the glycosyltransferase 2 family.</text>
</comment>
<feature type="transmembrane region" description="Helical" evidence="5">
    <location>
        <begin position="386"/>
        <end position="410"/>
    </location>
</feature>
<dbReference type="EMBL" id="DXEW01000020">
    <property type="protein sequence ID" value="HIX50405.1"/>
    <property type="molecule type" value="Genomic_DNA"/>
</dbReference>
<feature type="region of interest" description="Disordered" evidence="4">
    <location>
        <begin position="429"/>
        <end position="450"/>
    </location>
</feature>
<dbReference type="SUPFAM" id="SSF53448">
    <property type="entry name" value="Nucleotide-diphospho-sugar transferases"/>
    <property type="match status" value="1"/>
</dbReference>
<keyword evidence="5" id="KW-0472">Membrane</keyword>
<feature type="transmembrane region" description="Helical" evidence="5">
    <location>
        <begin position="348"/>
        <end position="374"/>
    </location>
</feature>
<keyword evidence="5" id="KW-1133">Transmembrane helix</keyword>
<dbReference type="PANTHER" id="PTHR43630">
    <property type="entry name" value="POLY-BETA-1,6-N-ACETYL-D-GLUCOSAMINE SYNTHASE"/>
    <property type="match status" value="1"/>
</dbReference>
<feature type="transmembrane region" description="Helical" evidence="5">
    <location>
        <begin position="6"/>
        <end position="34"/>
    </location>
</feature>
<evidence type="ECO:0000313" key="7">
    <source>
        <dbReference type="Proteomes" id="UP000886847"/>
    </source>
</evidence>
<dbReference type="AlphaFoldDB" id="A0A9D1W0I2"/>
<evidence type="ECO:0000256" key="4">
    <source>
        <dbReference type="SAM" id="MobiDB-lite"/>
    </source>
</evidence>
<feature type="transmembrane region" description="Helical" evidence="5">
    <location>
        <begin position="311"/>
        <end position="336"/>
    </location>
</feature>
<comment type="caution">
    <text evidence="6">The sequence shown here is derived from an EMBL/GenBank/DDBJ whole genome shotgun (WGS) entry which is preliminary data.</text>
</comment>
<sequence length="450" mass="50898">MDYLTIVSIVFGIIWGVFFLLLFHYVAFTVIGIFKKRRFPSTEEKKKYGIIISARNEEAVIGALIDSIHASRYPQEKLQVFVVAHNCTDKTAQIARERGATVYEYNNPNECTLGYAYKFLYGKINAEWGWQNYDGFLVMNADNVVPPDYISKMNDAFVATKGEQVITSYRNSSNFGSNYMSCLYGIFFISCCRYEMRGRTYCGCTTRISGTGYLFRSDMVKDGWPYVTITEDWEFTADRVADGVKIYYCDDAEFFDEQPTTMPIMWRQRLRWARGHMVVYFTRFKKLVKGLFTPVSKGGPKNKFSIYDMALSIMPLGVISTSLAILHLICIALSPLLGYSAAAVWASYGWGILAGFGGTYAAGVLMAALLVLLERRRIPKVGAGKMTAAVLLWPLFIALNIILDVIALFVRNLQWKAIPHKGVEAIHKKDGSQKVKREVIPAQEAQRDPE</sequence>
<evidence type="ECO:0000256" key="5">
    <source>
        <dbReference type="SAM" id="Phobius"/>
    </source>
</evidence>
<dbReference type="PANTHER" id="PTHR43630:SF1">
    <property type="entry name" value="POLY-BETA-1,6-N-ACETYL-D-GLUCOSAMINE SYNTHASE"/>
    <property type="match status" value="1"/>
</dbReference>